<dbReference type="PANTHER" id="PTHR11533:SF297">
    <property type="entry name" value="AMINOPEPTIDASE N"/>
    <property type="match status" value="1"/>
</dbReference>
<dbReference type="InterPro" id="IPR045357">
    <property type="entry name" value="Aminopeptidase_N-like_N"/>
</dbReference>
<keyword evidence="5" id="KW-0645">Protease</keyword>
<dbReference type="Proteomes" id="UP001551329">
    <property type="component" value="Unassembled WGS sequence"/>
</dbReference>
<dbReference type="InterPro" id="IPR014782">
    <property type="entry name" value="Peptidase_M1_dom"/>
</dbReference>
<dbReference type="RefSeq" id="WP_358476650.1">
    <property type="nucleotide sequence ID" value="NZ_JBEZAE010000016.1"/>
</dbReference>
<evidence type="ECO:0000313" key="6">
    <source>
        <dbReference type="Proteomes" id="UP001551329"/>
    </source>
</evidence>
<dbReference type="EMBL" id="JBEZAE010000016">
    <property type="protein sequence ID" value="MEU7073079.1"/>
    <property type="molecule type" value="Genomic_DNA"/>
</dbReference>
<dbReference type="PROSITE" id="PS51257">
    <property type="entry name" value="PROKAR_LIPOPROTEIN"/>
    <property type="match status" value="1"/>
</dbReference>
<dbReference type="Pfam" id="PF01433">
    <property type="entry name" value="Peptidase_M1"/>
    <property type="match status" value="1"/>
</dbReference>
<evidence type="ECO:0000259" key="3">
    <source>
        <dbReference type="Pfam" id="PF01433"/>
    </source>
</evidence>
<feature type="region of interest" description="Disordered" evidence="1">
    <location>
        <begin position="244"/>
        <end position="295"/>
    </location>
</feature>
<organism evidence="5 6">
    <name type="scientific">Streptomyces narbonensis</name>
    <dbReference type="NCBI Taxonomy" id="67333"/>
    <lineage>
        <taxon>Bacteria</taxon>
        <taxon>Bacillati</taxon>
        <taxon>Actinomycetota</taxon>
        <taxon>Actinomycetes</taxon>
        <taxon>Kitasatosporales</taxon>
        <taxon>Streptomycetaceae</taxon>
        <taxon>Streptomyces</taxon>
    </lineage>
</organism>
<protein>
    <submittedName>
        <fullName evidence="5">M1 family aminopeptidase</fullName>
    </submittedName>
</protein>
<dbReference type="PANTHER" id="PTHR11533">
    <property type="entry name" value="PROTEASE M1 ZINC METALLOPROTEASE"/>
    <property type="match status" value="1"/>
</dbReference>
<keyword evidence="5" id="KW-0378">Hydrolase</keyword>
<evidence type="ECO:0000313" key="5">
    <source>
        <dbReference type="EMBL" id="MEU7073079.1"/>
    </source>
</evidence>
<dbReference type="Gene3D" id="2.60.40.1730">
    <property type="entry name" value="tricorn interacting facor f3 domain"/>
    <property type="match status" value="1"/>
</dbReference>
<keyword evidence="6" id="KW-1185">Reference proteome</keyword>
<evidence type="ECO:0000256" key="2">
    <source>
        <dbReference type="SAM" id="SignalP"/>
    </source>
</evidence>
<dbReference type="CDD" id="cd09603">
    <property type="entry name" value="M1_APN_like"/>
    <property type="match status" value="1"/>
</dbReference>
<dbReference type="InterPro" id="IPR027268">
    <property type="entry name" value="Peptidase_M4/M1_CTD_sf"/>
</dbReference>
<dbReference type="SUPFAM" id="SSF55486">
    <property type="entry name" value="Metalloproteases ('zincins'), catalytic domain"/>
    <property type="match status" value="1"/>
</dbReference>
<evidence type="ECO:0000256" key="1">
    <source>
        <dbReference type="SAM" id="MobiDB-lite"/>
    </source>
</evidence>
<gene>
    <name evidence="5" type="ORF">AB0A88_23425</name>
</gene>
<feature type="domain" description="Aminopeptidase N-like N-terminal" evidence="4">
    <location>
        <begin position="57"/>
        <end position="228"/>
    </location>
</feature>
<dbReference type="SUPFAM" id="SSF63737">
    <property type="entry name" value="Leukotriene A4 hydrolase N-terminal domain"/>
    <property type="match status" value="1"/>
</dbReference>
<dbReference type="InterPro" id="IPR050344">
    <property type="entry name" value="Peptidase_M1_aminopeptidases"/>
</dbReference>
<name>A0ABV3CE65_9ACTN</name>
<reference evidence="5 6" key="1">
    <citation type="submission" date="2024-06" db="EMBL/GenBank/DDBJ databases">
        <title>The Natural Products Discovery Center: Release of the First 8490 Sequenced Strains for Exploring Actinobacteria Biosynthetic Diversity.</title>
        <authorList>
            <person name="Kalkreuter E."/>
            <person name="Kautsar S.A."/>
            <person name="Yang D."/>
            <person name="Bader C.D."/>
            <person name="Teijaro C.N."/>
            <person name="Fluegel L."/>
            <person name="Davis C.M."/>
            <person name="Simpson J.R."/>
            <person name="Lauterbach L."/>
            <person name="Steele A.D."/>
            <person name="Gui C."/>
            <person name="Meng S."/>
            <person name="Li G."/>
            <person name="Viehrig K."/>
            <person name="Ye F."/>
            <person name="Su P."/>
            <person name="Kiefer A.F."/>
            <person name="Nichols A."/>
            <person name="Cepeda A.J."/>
            <person name="Yan W."/>
            <person name="Fan B."/>
            <person name="Jiang Y."/>
            <person name="Adhikari A."/>
            <person name="Zheng C.-J."/>
            <person name="Schuster L."/>
            <person name="Cowan T.M."/>
            <person name="Smanski M.J."/>
            <person name="Chevrette M.G."/>
            <person name="De Carvalho L.P.S."/>
            <person name="Shen B."/>
        </authorList>
    </citation>
    <scope>NUCLEOTIDE SEQUENCE [LARGE SCALE GENOMIC DNA]</scope>
    <source>
        <strain evidence="5 6">NPDC045974</strain>
    </source>
</reference>
<evidence type="ECO:0000259" key="4">
    <source>
        <dbReference type="Pfam" id="PF17900"/>
    </source>
</evidence>
<sequence>MTRRRTRTGAAAALLALALLAGGCSDAGGGVRGVPGAAGLRDPYFPKLGNGGYDVRHYALSLAYDPGTGRLDGTAEITARATQALSAFNLDLAGLTVSGATVDGDPAAYNRAGDELTLRPREDIRDGAEFKATVTYTGVPEPITDADGSEEGWLRTDDGAVAVGEPAGSMTWFPGNHHPADKAVYDITLTVPAGLEALSNGVRTERRTEGDGRVTTVWRSSEPMASYLATVAIGRYETAMATATAPPKATAPTSEPTSDASASESQPASPSASEPASVSASEPASPSPSKSATAPRSLPVLTAAEPSVAAGSAALRGEIPGILARQAERFGPYPFSAAGAIVTEDGTLGYALETQTRPVFPAAAFDRTTLVHELAHQWFGNSVTPATWRDLWLNEGFATYAEWLYTEEYGDVPARTHFERAFAQDANWAFPPAAPPAAENLFDPPVYQRGAMVLHKLRETVGDATFDEILRGWPAKYRHANASTADFTAYAESVAGRDLDGLWKVWLYGEGKPDKP</sequence>
<dbReference type="InterPro" id="IPR042097">
    <property type="entry name" value="Aminopeptidase_N-like_N_sf"/>
</dbReference>
<keyword evidence="5" id="KW-0031">Aminopeptidase</keyword>
<proteinExistence type="predicted"/>
<dbReference type="Pfam" id="PF17900">
    <property type="entry name" value="Peptidase_M1_N"/>
    <property type="match status" value="1"/>
</dbReference>
<feature type="domain" description="Peptidase M1 membrane alanine aminopeptidase" evidence="3">
    <location>
        <begin position="369"/>
        <end position="506"/>
    </location>
</feature>
<feature type="signal peptide" evidence="2">
    <location>
        <begin position="1"/>
        <end position="27"/>
    </location>
</feature>
<accession>A0ABV3CE65</accession>
<feature type="chain" id="PRO_5046396792" evidence="2">
    <location>
        <begin position="28"/>
        <end position="516"/>
    </location>
</feature>
<comment type="caution">
    <text evidence="5">The sequence shown here is derived from an EMBL/GenBank/DDBJ whole genome shotgun (WGS) entry which is preliminary data.</text>
</comment>
<dbReference type="GO" id="GO:0004177">
    <property type="term" value="F:aminopeptidase activity"/>
    <property type="evidence" value="ECO:0007669"/>
    <property type="project" value="UniProtKB-KW"/>
</dbReference>
<keyword evidence="2" id="KW-0732">Signal</keyword>
<dbReference type="Gene3D" id="1.10.390.10">
    <property type="entry name" value="Neutral Protease Domain 2"/>
    <property type="match status" value="1"/>
</dbReference>